<feature type="compositionally biased region" description="Polar residues" evidence="2">
    <location>
        <begin position="854"/>
        <end position="872"/>
    </location>
</feature>
<gene>
    <name evidence="4" type="ORF">DL89DRAFT_109455</name>
</gene>
<evidence type="ECO:0000313" key="4">
    <source>
        <dbReference type="EMBL" id="ORX72164.1"/>
    </source>
</evidence>
<dbReference type="AlphaFoldDB" id="A0A1Y1WGA2"/>
<feature type="region of interest" description="Disordered" evidence="2">
    <location>
        <begin position="731"/>
        <end position="752"/>
    </location>
</feature>
<dbReference type="GO" id="GO:0032955">
    <property type="term" value="P:regulation of division septum assembly"/>
    <property type="evidence" value="ECO:0007669"/>
    <property type="project" value="TreeGrafter"/>
</dbReference>
<dbReference type="InterPro" id="IPR051492">
    <property type="entry name" value="Dynamin-Rho_GEF"/>
</dbReference>
<keyword evidence="1" id="KW-0175">Coiled coil</keyword>
<dbReference type="GO" id="GO:0005085">
    <property type="term" value="F:guanyl-nucleotide exchange factor activity"/>
    <property type="evidence" value="ECO:0007669"/>
    <property type="project" value="InterPro"/>
</dbReference>
<feature type="compositionally biased region" description="Polar residues" evidence="2">
    <location>
        <begin position="1086"/>
        <end position="1100"/>
    </location>
</feature>
<dbReference type="RefSeq" id="XP_040745588.1">
    <property type="nucleotide sequence ID" value="XM_040883086.1"/>
</dbReference>
<feature type="region of interest" description="Disordered" evidence="2">
    <location>
        <begin position="439"/>
        <end position="468"/>
    </location>
</feature>
<proteinExistence type="predicted"/>
<dbReference type="Gene3D" id="1.20.900.10">
    <property type="entry name" value="Dbl homology (DH) domain"/>
    <property type="match status" value="1"/>
</dbReference>
<organism evidence="4 5">
    <name type="scientific">Linderina pennispora</name>
    <dbReference type="NCBI Taxonomy" id="61395"/>
    <lineage>
        <taxon>Eukaryota</taxon>
        <taxon>Fungi</taxon>
        <taxon>Fungi incertae sedis</taxon>
        <taxon>Zoopagomycota</taxon>
        <taxon>Kickxellomycotina</taxon>
        <taxon>Kickxellomycetes</taxon>
        <taxon>Kickxellales</taxon>
        <taxon>Kickxellaceae</taxon>
        <taxon>Linderina</taxon>
    </lineage>
</organism>
<feature type="region of interest" description="Disordered" evidence="2">
    <location>
        <begin position="1237"/>
        <end position="1260"/>
    </location>
</feature>
<keyword evidence="5" id="KW-1185">Reference proteome</keyword>
<feature type="region of interest" description="Disordered" evidence="2">
    <location>
        <begin position="177"/>
        <end position="228"/>
    </location>
</feature>
<dbReference type="PROSITE" id="PS50010">
    <property type="entry name" value="DH_2"/>
    <property type="match status" value="1"/>
</dbReference>
<evidence type="ECO:0000259" key="3">
    <source>
        <dbReference type="PROSITE" id="PS50010"/>
    </source>
</evidence>
<dbReference type="STRING" id="61395.A0A1Y1WGA2"/>
<sequence>MPIQAAQNSRSTHGAHERPSTETQESPHVMDMLEAMAIDPTTAAVYQSGQLLQYRRKAIQYTAIRSTPRDGTVSAFAQPLQHHQQILDNDGMDTARLIIDSPQLLDSAHSAAGRAETGCALECMGGMEMAGDRNGNQHAVVQHAQAGDVDDELYLRRVSILYHELWSGEWADRRVSRDDDVATQSGPDNQTQTNPVPGHSRVQSAGGSASHSTDNGADSPSVSAGDSATPRISLDEMATASPTINRQQLLAQFTPPDLADALTGTIHRLEDDHMLVRHKRWSVVKELAMTEAQYLRDLLLLRTTFMEPLAAVMTAADVRLVFCNLDQVIECARALVEYLTVAVVYEGNRERSKKHQKDDSFELDHKQWQCASRPVSQPEAPRAVGAPGAGLRSSAWADISLARAFLLMAHRMERVYTTYCQNFDAASQRLIDLKRLAAGGQTPNTTPATPHMPSAGNSPFTDHAKGWRQSHNEDTDYAIGAHQVISDQAQQLAGKTTSWDLASMLIKPVQRVLKYPLLLRTLVSLTPAGTSDRAQLEKAAQGIEYIAEAINAASSGSGNMRVSTASASSAPHDDGHGRIARELRRVLRRKPGASGHLRSKSNLEGVPGKVLIRRKVKDVIDQAIDVRDRVPQLPVLAAASPLAELGTQIQRHETQLADMIHRLRLWEQELGSALLRQCTLVARWRDLYMLSGPDVSTDSGGESDSEGLLDREYQAWGGFDTDECRPRAALESPRGEPMLRPSKSYGSLRRPGQIPMSRLPHAAVNWTPRQGMLASHHSIMDLKASDLPETPWQAQRKAQVAKWSVAMENISKSLFPDLITRPLQDSVYPVLSSLLQAYRDGPRRILNDIARMSNGSSTVNSCRSSLSDSANEPSEAARRESQLATELPQMFEHEAEVVHLLTVRVVALEREFLSQVLAEMTCACVQPVSSLRLQSPLGRQQQYWIDTQWIPRFTAMAAVPPLPAKSSAVSPRNTTASLGAESASWAKQIADEYERRAAVGNVTVSGPLSPPAANECLEEIQTAVSIFGGLTGGSQRNSGDSAPVETDMWTSAVANRFGTAEDNFLLATVPTSASDTTAVPARWNHSESPGSTSGRASPKNSKLRHLRKKSGGFKDKLSYLKTNMPLPEHLRLSSKRGSGRRVAEELADQVKARPPLGLAIDVPTETAEGKLASSVPNHLKYDPLPHISSIRFSRGFIDSAFMNTSADSAPATGSDGDMGCLEPDDHAVLVDRSLASPQTSSYLQSPSNAGSSSPFAKTFY</sequence>
<dbReference type="GO" id="GO:0005737">
    <property type="term" value="C:cytoplasm"/>
    <property type="evidence" value="ECO:0007669"/>
    <property type="project" value="TreeGrafter"/>
</dbReference>
<feature type="domain" description="DH" evidence="3">
    <location>
        <begin position="279"/>
        <end position="553"/>
    </location>
</feature>
<dbReference type="InterPro" id="IPR000219">
    <property type="entry name" value="DH_dom"/>
</dbReference>
<dbReference type="Pfam" id="PF00621">
    <property type="entry name" value="RhoGEF"/>
    <property type="match status" value="1"/>
</dbReference>
<feature type="compositionally biased region" description="Polar residues" evidence="2">
    <location>
        <begin position="182"/>
        <end position="226"/>
    </location>
</feature>
<accession>A0A1Y1WGA2</accession>
<evidence type="ECO:0000256" key="1">
    <source>
        <dbReference type="SAM" id="Coils"/>
    </source>
</evidence>
<dbReference type="SMART" id="SM00325">
    <property type="entry name" value="RhoGEF"/>
    <property type="match status" value="1"/>
</dbReference>
<feature type="region of interest" description="Disordered" evidence="2">
    <location>
        <begin position="854"/>
        <end position="883"/>
    </location>
</feature>
<feature type="coiled-coil region" evidence="1">
    <location>
        <begin position="642"/>
        <end position="669"/>
    </location>
</feature>
<evidence type="ECO:0000256" key="2">
    <source>
        <dbReference type="SAM" id="MobiDB-lite"/>
    </source>
</evidence>
<protein>
    <recommendedName>
        <fullName evidence="3">DH domain-containing protein</fullName>
    </recommendedName>
</protein>
<comment type="caution">
    <text evidence="4">The sequence shown here is derived from an EMBL/GenBank/DDBJ whole genome shotgun (WGS) entry which is preliminary data.</text>
</comment>
<dbReference type="PANTHER" id="PTHR22834">
    <property type="entry name" value="NUCLEAR FUSION PROTEIN FUS2"/>
    <property type="match status" value="1"/>
</dbReference>
<name>A0A1Y1WGA2_9FUNG</name>
<dbReference type="PANTHER" id="PTHR22834:SF20">
    <property type="entry name" value="SH3 DOMAIN-CONTAINING PROTEIN"/>
    <property type="match status" value="1"/>
</dbReference>
<feature type="compositionally biased region" description="Polar residues" evidence="2">
    <location>
        <begin position="1"/>
        <end position="12"/>
    </location>
</feature>
<feature type="region of interest" description="Disordered" evidence="2">
    <location>
        <begin position="1"/>
        <end position="26"/>
    </location>
</feature>
<dbReference type="InterPro" id="IPR035899">
    <property type="entry name" value="DBL_dom_sf"/>
</dbReference>
<dbReference type="Proteomes" id="UP000193922">
    <property type="component" value="Unassembled WGS sequence"/>
</dbReference>
<dbReference type="OrthoDB" id="10256089at2759"/>
<dbReference type="SUPFAM" id="SSF48065">
    <property type="entry name" value="DBL homology domain (DH-domain)"/>
    <property type="match status" value="1"/>
</dbReference>
<evidence type="ECO:0000313" key="5">
    <source>
        <dbReference type="Proteomes" id="UP000193922"/>
    </source>
</evidence>
<dbReference type="GeneID" id="63799734"/>
<feature type="region of interest" description="Disordered" evidence="2">
    <location>
        <begin position="1075"/>
        <end position="1108"/>
    </location>
</feature>
<dbReference type="EMBL" id="MCFD01000003">
    <property type="protein sequence ID" value="ORX72164.1"/>
    <property type="molecule type" value="Genomic_DNA"/>
</dbReference>
<reference evidence="4 5" key="1">
    <citation type="submission" date="2016-07" db="EMBL/GenBank/DDBJ databases">
        <title>Pervasive Adenine N6-methylation of Active Genes in Fungi.</title>
        <authorList>
            <consortium name="DOE Joint Genome Institute"/>
            <person name="Mondo S.J."/>
            <person name="Dannebaum R.O."/>
            <person name="Kuo R.C."/>
            <person name="Labutti K."/>
            <person name="Haridas S."/>
            <person name="Kuo A."/>
            <person name="Salamov A."/>
            <person name="Ahrendt S.R."/>
            <person name="Lipzen A."/>
            <person name="Sullivan W."/>
            <person name="Andreopoulos W.B."/>
            <person name="Clum A."/>
            <person name="Lindquist E."/>
            <person name="Daum C."/>
            <person name="Ramamoorthy G.K."/>
            <person name="Gryganskyi A."/>
            <person name="Culley D."/>
            <person name="Magnuson J.K."/>
            <person name="James T.Y."/>
            <person name="O'Malley M.A."/>
            <person name="Stajich J.E."/>
            <person name="Spatafora J.W."/>
            <person name="Visel A."/>
            <person name="Grigoriev I.V."/>
        </authorList>
    </citation>
    <scope>NUCLEOTIDE SEQUENCE [LARGE SCALE GENOMIC DNA]</scope>
    <source>
        <strain evidence="4 5">ATCC 12442</strain>
    </source>
</reference>
<dbReference type="GO" id="GO:0031991">
    <property type="term" value="P:regulation of actomyosin contractile ring contraction"/>
    <property type="evidence" value="ECO:0007669"/>
    <property type="project" value="TreeGrafter"/>
</dbReference>